<evidence type="ECO:0000313" key="1">
    <source>
        <dbReference type="EMBL" id="KAJ8628103.1"/>
    </source>
</evidence>
<dbReference type="Proteomes" id="UP001234297">
    <property type="component" value="Chromosome 6"/>
</dbReference>
<organism evidence="1 2">
    <name type="scientific">Persea americana</name>
    <name type="common">Avocado</name>
    <dbReference type="NCBI Taxonomy" id="3435"/>
    <lineage>
        <taxon>Eukaryota</taxon>
        <taxon>Viridiplantae</taxon>
        <taxon>Streptophyta</taxon>
        <taxon>Embryophyta</taxon>
        <taxon>Tracheophyta</taxon>
        <taxon>Spermatophyta</taxon>
        <taxon>Magnoliopsida</taxon>
        <taxon>Magnoliidae</taxon>
        <taxon>Laurales</taxon>
        <taxon>Lauraceae</taxon>
        <taxon>Persea</taxon>
    </lineage>
</organism>
<sequence length="554" mass="61269">MGQSSVKLSPGLRKKAFDFGVSRDSTRAGSGRHYSLTNAERSWLFNIRDRRNAWAFYSAEDTTAMIPYPELPTFRTAGFTKWFVESLLVYRGLSKKELDVKQSSGKGLGKSNGVPREEVLAFLSGEKHITGFLEDQDVIRSGAAQEILGEVLDQLAKEKAEVAAWIQAERARASMESTGKSRPSSEDSGERPDFDGGEGTSSNSSRRSKRRRGQRRSQRRHENSPDLKTPSTIAEEASGDDDEPSEKRCREEETIDVEDDGLMKPEVPADEAVTDPIAASEEEPRDSEVDPESPSADLPEDSMDATFDDASDELMEAESIPPVVEEELERGVPVADPGVTASSTSFDEAEASPPANISSPAAPVGKSFLITLPTIHDMGSRPTEHGESSSEPSRQLAWKVLKRVLSLWVETLSSGHLEAGFGMVKHVQDILADSEEVGLDITDTKAFVDEVITLGNKWNETKSFPNDDFFNEIFLKPSSEVKSELNEISRTRKQLVRERNVTELAIIELTQDQHRLDREVTEARQRLELLEEQAAAKWAATLKACDREDSHSPS</sequence>
<protein>
    <submittedName>
        <fullName evidence="1">Uncharacterized protein</fullName>
    </submittedName>
</protein>
<dbReference type="EMBL" id="CM056814">
    <property type="protein sequence ID" value="KAJ8628103.1"/>
    <property type="molecule type" value="Genomic_DNA"/>
</dbReference>
<name>A0ACC2L4A4_PERAE</name>
<gene>
    <name evidence="1" type="ORF">MRB53_021410</name>
</gene>
<reference evidence="1 2" key="1">
    <citation type="journal article" date="2022" name="Hortic Res">
        <title>A haplotype resolved chromosomal level avocado genome allows analysis of novel avocado genes.</title>
        <authorList>
            <person name="Nath O."/>
            <person name="Fletcher S.J."/>
            <person name="Hayward A."/>
            <person name="Shaw L.M."/>
            <person name="Masouleh A.K."/>
            <person name="Furtado A."/>
            <person name="Henry R.J."/>
            <person name="Mitter N."/>
        </authorList>
    </citation>
    <scope>NUCLEOTIDE SEQUENCE [LARGE SCALE GENOMIC DNA]</scope>
    <source>
        <strain evidence="2">cv. Hass</strain>
    </source>
</reference>
<keyword evidence="2" id="KW-1185">Reference proteome</keyword>
<accession>A0ACC2L4A4</accession>
<proteinExistence type="predicted"/>
<comment type="caution">
    <text evidence="1">The sequence shown here is derived from an EMBL/GenBank/DDBJ whole genome shotgun (WGS) entry which is preliminary data.</text>
</comment>
<evidence type="ECO:0000313" key="2">
    <source>
        <dbReference type="Proteomes" id="UP001234297"/>
    </source>
</evidence>